<dbReference type="EMBL" id="JAERSE020000007">
    <property type="protein sequence ID" value="MCA6069503.1"/>
    <property type="molecule type" value="Genomic_DNA"/>
</dbReference>
<reference evidence="2 3" key="1">
    <citation type="submission" date="2021-09" db="EMBL/GenBank/DDBJ databases">
        <title>Genome sequencing and assembly of Chryseobacterium sp. RG1.</title>
        <authorList>
            <person name="Chhetri G."/>
        </authorList>
    </citation>
    <scope>NUCLEOTIDE SEQUENCE [LARGE SCALE GENOMIC DNA]</scope>
    <source>
        <strain evidence="2 3">RG1</strain>
    </source>
</reference>
<keyword evidence="3" id="KW-1185">Reference proteome</keyword>
<organism evidence="2 3">
    <name type="scientific">Chryseobacterium tagetis</name>
    <dbReference type="NCBI Taxonomy" id="2801334"/>
    <lineage>
        <taxon>Bacteria</taxon>
        <taxon>Pseudomonadati</taxon>
        <taxon>Bacteroidota</taxon>
        <taxon>Flavobacteriia</taxon>
        <taxon>Flavobacteriales</taxon>
        <taxon>Weeksellaceae</taxon>
        <taxon>Chryseobacterium group</taxon>
        <taxon>Chryseobacterium</taxon>
    </lineage>
</organism>
<dbReference type="RefSeq" id="WP_225690830.1">
    <property type="nucleotide sequence ID" value="NZ_JAERSE020000007.1"/>
</dbReference>
<evidence type="ECO:0000313" key="2">
    <source>
        <dbReference type="EMBL" id="MCA6069503.1"/>
    </source>
</evidence>
<evidence type="ECO:0000256" key="1">
    <source>
        <dbReference type="SAM" id="MobiDB-lite"/>
    </source>
</evidence>
<feature type="compositionally biased region" description="Polar residues" evidence="1">
    <location>
        <begin position="57"/>
        <end position="67"/>
    </location>
</feature>
<accession>A0ABS8A882</accession>
<feature type="compositionally biased region" description="Polar residues" evidence="1">
    <location>
        <begin position="37"/>
        <end position="49"/>
    </location>
</feature>
<sequence>MVNPAVLSALSTAYGKPGGDMLHEVTEAYQGALISQASGISSPRSSQAGSVYPQAHATATPQSGPVNQTILDTQGNVLQPANTPSGFPSNAARVNYTTTNGTIILTIP</sequence>
<gene>
    <name evidence="2" type="ORF">JI747_020290</name>
</gene>
<protein>
    <submittedName>
        <fullName evidence="2">Uncharacterized protein</fullName>
    </submittedName>
</protein>
<evidence type="ECO:0000313" key="3">
    <source>
        <dbReference type="Proteomes" id="UP000618240"/>
    </source>
</evidence>
<proteinExistence type="predicted"/>
<comment type="caution">
    <text evidence="2">The sequence shown here is derived from an EMBL/GenBank/DDBJ whole genome shotgun (WGS) entry which is preliminary data.</text>
</comment>
<name>A0ABS8A882_9FLAO</name>
<feature type="region of interest" description="Disordered" evidence="1">
    <location>
        <begin position="37"/>
        <end position="67"/>
    </location>
</feature>
<dbReference type="Proteomes" id="UP000618240">
    <property type="component" value="Unassembled WGS sequence"/>
</dbReference>